<gene>
    <name evidence="4" type="ORF">SELO1098_LOCUS13542</name>
</gene>
<evidence type="ECO:0000256" key="1">
    <source>
        <dbReference type="ARBA" id="ARBA00006865"/>
    </source>
</evidence>
<dbReference type="SUPFAM" id="SSF49899">
    <property type="entry name" value="Concanavalin A-like lectins/glucanases"/>
    <property type="match status" value="1"/>
</dbReference>
<dbReference type="PANTHER" id="PTHR10963:SF55">
    <property type="entry name" value="GLYCOSIDE HYDROLASE FAMILY 16 PROTEIN"/>
    <property type="match status" value="1"/>
</dbReference>
<dbReference type="GO" id="GO:0004553">
    <property type="term" value="F:hydrolase activity, hydrolyzing O-glycosyl compounds"/>
    <property type="evidence" value="ECO:0007669"/>
    <property type="project" value="InterPro"/>
</dbReference>
<evidence type="ECO:0000313" key="4">
    <source>
        <dbReference type="EMBL" id="CAE0284701.1"/>
    </source>
</evidence>
<organism evidence="4">
    <name type="scientific">Spumella elongata</name>
    <dbReference type="NCBI Taxonomy" id="89044"/>
    <lineage>
        <taxon>Eukaryota</taxon>
        <taxon>Sar</taxon>
        <taxon>Stramenopiles</taxon>
        <taxon>Ochrophyta</taxon>
        <taxon>Chrysophyceae</taxon>
        <taxon>Chromulinales</taxon>
        <taxon>Chromulinaceae</taxon>
        <taxon>Spumella</taxon>
    </lineage>
</organism>
<keyword evidence="2" id="KW-0732">Signal</keyword>
<accession>A0A7S3H4A6</accession>
<dbReference type="InterPro" id="IPR013320">
    <property type="entry name" value="ConA-like_dom_sf"/>
</dbReference>
<feature type="domain" description="GH16" evidence="3">
    <location>
        <begin position="36"/>
        <end position="355"/>
    </location>
</feature>
<dbReference type="PROSITE" id="PS51762">
    <property type="entry name" value="GH16_2"/>
    <property type="match status" value="1"/>
</dbReference>
<comment type="similarity">
    <text evidence="1">Belongs to the glycosyl hydrolase 16 family.</text>
</comment>
<protein>
    <recommendedName>
        <fullName evidence="3">GH16 domain-containing protein</fullName>
    </recommendedName>
</protein>
<dbReference type="Pfam" id="PF00722">
    <property type="entry name" value="Glyco_hydro_16"/>
    <property type="match status" value="1"/>
</dbReference>
<dbReference type="GO" id="GO:0005975">
    <property type="term" value="P:carbohydrate metabolic process"/>
    <property type="evidence" value="ECO:0007669"/>
    <property type="project" value="InterPro"/>
</dbReference>
<dbReference type="CDD" id="cd08024">
    <property type="entry name" value="GH16_CCF"/>
    <property type="match status" value="1"/>
</dbReference>
<evidence type="ECO:0000256" key="2">
    <source>
        <dbReference type="SAM" id="SignalP"/>
    </source>
</evidence>
<sequence length="355" mass="39528">MMFLAIVLAFMSATSVVGEYSTLVFKEDFSKGLDFSIWKHEITMGGGGNWEFEYYANNRSNSFVRDKTLFIKPTLTADRMGKQQVSGEIPSTLDLWGGTPADVCTSNAFYGCSRGSGGGNVLNPIASARLRTVNSFSFKYGRLEIEAKLPRGDWLWPAMWLLPEDQAYGVWPASGEIDLVESRGNDKSYPAGGNNCFGSTLHFGPFWPEDPYTLAHGEKCLDAGTLNDDFHTFGLYWSEDHIYTYLDNDDNRVLDLPVNQSFWQRGGWDKNPTLNNPWTGQPDVAPFDQKFYLIFNLAVGGVNGYFPDGQGGKPWSDATSTAMADFNNALDSVVKTWDMVGDDSALQIRSVKLYQ</sequence>
<dbReference type="AlphaFoldDB" id="A0A7S3H4A6"/>
<evidence type="ECO:0000259" key="3">
    <source>
        <dbReference type="PROSITE" id="PS51762"/>
    </source>
</evidence>
<feature type="chain" id="PRO_5031571981" description="GH16 domain-containing protein" evidence="2">
    <location>
        <begin position="19"/>
        <end position="355"/>
    </location>
</feature>
<name>A0A7S3H4A6_9STRA</name>
<dbReference type="InterPro" id="IPR000757">
    <property type="entry name" value="Beta-glucanase-like"/>
</dbReference>
<dbReference type="Gene3D" id="2.60.120.200">
    <property type="match status" value="1"/>
</dbReference>
<dbReference type="PANTHER" id="PTHR10963">
    <property type="entry name" value="GLYCOSYL HYDROLASE-RELATED"/>
    <property type="match status" value="1"/>
</dbReference>
<proteinExistence type="inferred from homology"/>
<feature type="signal peptide" evidence="2">
    <location>
        <begin position="1"/>
        <end position="18"/>
    </location>
</feature>
<dbReference type="InterPro" id="IPR050546">
    <property type="entry name" value="Glycosyl_Hydrlase_16"/>
</dbReference>
<dbReference type="EMBL" id="HBIC01027118">
    <property type="protein sequence ID" value="CAE0284701.1"/>
    <property type="molecule type" value="Transcribed_RNA"/>
</dbReference>
<reference evidence="4" key="1">
    <citation type="submission" date="2021-01" db="EMBL/GenBank/DDBJ databases">
        <authorList>
            <person name="Corre E."/>
            <person name="Pelletier E."/>
            <person name="Niang G."/>
            <person name="Scheremetjew M."/>
            <person name="Finn R."/>
            <person name="Kale V."/>
            <person name="Holt S."/>
            <person name="Cochrane G."/>
            <person name="Meng A."/>
            <person name="Brown T."/>
            <person name="Cohen L."/>
        </authorList>
    </citation>
    <scope>NUCLEOTIDE SEQUENCE</scope>
    <source>
        <strain evidence="4">CCAP 955/1</strain>
    </source>
</reference>